<reference evidence="1" key="2">
    <citation type="journal article" date="2015" name="Data Brief">
        <title>Shoot transcriptome of the giant reed, Arundo donax.</title>
        <authorList>
            <person name="Barrero R.A."/>
            <person name="Guerrero F.D."/>
            <person name="Moolhuijzen P."/>
            <person name="Goolsby J.A."/>
            <person name="Tidwell J."/>
            <person name="Bellgard S.E."/>
            <person name="Bellgard M.I."/>
        </authorList>
    </citation>
    <scope>NUCLEOTIDE SEQUENCE</scope>
    <source>
        <tissue evidence="1">Shoot tissue taken approximately 20 cm above the soil surface</tissue>
    </source>
</reference>
<organism evidence="1">
    <name type="scientific">Arundo donax</name>
    <name type="common">Giant reed</name>
    <name type="synonym">Donax arundinaceus</name>
    <dbReference type="NCBI Taxonomy" id="35708"/>
    <lineage>
        <taxon>Eukaryota</taxon>
        <taxon>Viridiplantae</taxon>
        <taxon>Streptophyta</taxon>
        <taxon>Embryophyta</taxon>
        <taxon>Tracheophyta</taxon>
        <taxon>Spermatophyta</taxon>
        <taxon>Magnoliopsida</taxon>
        <taxon>Liliopsida</taxon>
        <taxon>Poales</taxon>
        <taxon>Poaceae</taxon>
        <taxon>PACMAD clade</taxon>
        <taxon>Arundinoideae</taxon>
        <taxon>Arundineae</taxon>
        <taxon>Arundo</taxon>
    </lineage>
</organism>
<protein>
    <submittedName>
        <fullName evidence="1">Uncharacterized protein</fullName>
    </submittedName>
</protein>
<dbReference type="EMBL" id="GBRH01277691">
    <property type="protein sequence ID" value="JAD20204.1"/>
    <property type="molecule type" value="Transcribed_RNA"/>
</dbReference>
<dbReference type="AlphaFoldDB" id="A0A0A8Y349"/>
<name>A0A0A8Y349_ARUDO</name>
<sequence>MYYLIIDMLFLYCRSLLFFLS</sequence>
<proteinExistence type="predicted"/>
<evidence type="ECO:0000313" key="1">
    <source>
        <dbReference type="EMBL" id="JAD20204.1"/>
    </source>
</evidence>
<reference evidence="1" key="1">
    <citation type="submission" date="2014-09" db="EMBL/GenBank/DDBJ databases">
        <authorList>
            <person name="Magalhaes I.L.F."/>
            <person name="Oliveira U."/>
            <person name="Santos F.R."/>
            <person name="Vidigal T.H.D.A."/>
            <person name="Brescovit A.D."/>
            <person name="Santos A.J."/>
        </authorList>
    </citation>
    <scope>NUCLEOTIDE SEQUENCE</scope>
    <source>
        <tissue evidence="1">Shoot tissue taken approximately 20 cm above the soil surface</tissue>
    </source>
</reference>
<accession>A0A0A8Y349</accession>